<organism evidence="8 9">
    <name type="scientific">Candidatus Muproteobacteria bacterium RBG_16_64_10</name>
    <dbReference type="NCBI Taxonomy" id="1817757"/>
    <lineage>
        <taxon>Bacteria</taxon>
        <taxon>Pseudomonadati</taxon>
        <taxon>Pseudomonadota</taxon>
        <taxon>Candidatus Muproteobacteria</taxon>
    </lineage>
</organism>
<comment type="function">
    <text evidence="5">Involved in formation and maintenance of cell shape.</text>
</comment>
<dbReference type="PIRSF" id="PIRSF038471">
    <property type="entry name" value="MreC"/>
    <property type="match status" value="1"/>
</dbReference>
<accession>A0A1F6T1M1</accession>
<dbReference type="Gene3D" id="2.40.10.340">
    <property type="entry name" value="Rod shape-determining protein MreC, domain 1"/>
    <property type="match status" value="1"/>
</dbReference>
<comment type="similarity">
    <text evidence="1 5">Belongs to the MreC family.</text>
</comment>
<sequence length="271" mass="29107">MVLDHRGHYLDGFRSATTLVIRPVYAVAGLPGEVIEAVSDFFTTSRTLRGEVTVLKDENRELKARTLRYEAVQAENERLRQRLDSAVRVSTRHMAANLIEVAGEPGARKIVVARGSRQGIYVGQPAIDAHGVLGQVTQVAADVSRITLITDPGHAIPALVNRSGLRVLVFGTGDQNTLKVAHDMLKVPYLTASADIKPGDLLVTSGMGGTFPPGYPVGVVVKIVHNPNEAFLDVHVRPAARLSHGTQAILIWPTRAPLKAPGPPVTKPAKP</sequence>
<keyword evidence="3 5" id="KW-0133">Cell shape</keyword>
<name>A0A1F6T1M1_9PROT</name>
<dbReference type="PANTHER" id="PTHR34138:SF1">
    <property type="entry name" value="CELL SHAPE-DETERMINING PROTEIN MREC"/>
    <property type="match status" value="1"/>
</dbReference>
<evidence type="ECO:0000256" key="1">
    <source>
        <dbReference type="ARBA" id="ARBA00009369"/>
    </source>
</evidence>
<evidence type="ECO:0000256" key="6">
    <source>
        <dbReference type="SAM" id="Coils"/>
    </source>
</evidence>
<dbReference type="GO" id="GO:0008360">
    <property type="term" value="P:regulation of cell shape"/>
    <property type="evidence" value="ECO:0007669"/>
    <property type="project" value="UniProtKB-KW"/>
</dbReference>
<comment type="caution">
    <text evidence="8">The sequence shown here is derived from an EMBL/GenBank/DDBJ whole genome shotgun (WGS) entry which is preliminary data.</text>
</comment>
<evidence type="ECO:0000259" key="7">
    <source>
        <dbReference type="Pfam" id="PF04085"/>
    </source>
</evidence>
<dbReference type="InterPro" id="IPR042177">
    <property type="entry name" value="Cell/Rod_1"/>
</dbReference>
<dbReference type="Gene3D" id="2.40.10.350">
    <property type="entry name" value="Rod shape-determining protein MreC, domain 2"/>
    <property type="match status" value="1"/>
</dbReference>
<dbReference type="AlphaFoldDB" id="A0A1F6T1M1"/>
<dbReference type="Pfam" id="PF04085">
    <property type="entry name" value="MreC"/>
    <property type="match status" value="1"/>
</dbReference>
<evidence type="ECO:0000256" key="3">
    <source>
        <dbReference type="ARBA" id="ARBA00022960"/>
    </source>
</evidence>
<protein>
    <recommendedName>
        <fullName evidence="2 5">Cell shape-determining protein MreC</fullName>
    </recommendedName>
    <alternativeName>
        <fullName evidence="4 5">Cell shape protein MreC</fullName>
    </alternativeName>
</protein>
<proteinExistence type="inferred from homology"/>
<feature type="domain" description="Rod shape-determining protein MreC beta-barrel core" evidence="7">
    <location>
        <begin position="100"/>
        <end position="251"/>
    </location>
</feature>
<feature type="coiled-coil region" evidence="6">
    <location>
        <begin position="45"/>
        <end position="89"/>
    </location>
</feature>
<dbReference type="Proteomes" id="UP000179334">
    <property type="component" value="Unassembled WGS sequence"/>
</dbReference>
<keyword evidence="6" id="KW-0175">Coiled coil</keyword>
<evidence type="ECO:0000256" key="5">
    <source>
        <dbReference type="PIRNR" id="PIRNR038471"/>
    </source>
</evidence>
<dbReference type="PANTHER" id="PTHR34138">
    <property type="entry name" value="CELL SHAPE-DETERMINING PROTEIN MREC"/>
    <property type="match status" value="1"/>
</dbReference>
<evidence type="ECO:0000313" key="8">
    <source>
        <dbReference type="EMBL" id="OGI39060.1"/>
    </source>
</evidence>
<dbReference type="NCBIfam" id="TIGR00219">
    <property type="entry name" value="mreC"/>
    <property type="match status" value="1"/>
</dbReference>
<dbReference type="GO" id="GO:0005886">
    <property type="term" value="C:plasma membrane"/>
    <property type="evidence" value="ECO:0007669"/>
    <property type="project" value="TreeGrafter"/>
</dbReference>
<reference evidence="8 9" key="1">
    <citation type="journal article" date="2016" name="Nat. Commun.">
        <title>Thousands of microbial genomes shed light on interconnected biogeochemical processes in an aquifer system.</title>
        <authorList>
            <person name="Anantharaman K."/>
            <person name="Brown C.T."/>
            <person name="Hug L.A."/>
            <person name="Sharon I."/>
            <person name="Castelle C.J."/>
            <person name="Probst A.J."/>
            <person name="Thomas B.C."/>
            <person name="Singh A."/>
            <person name="Wilkins M.J."/>
            <person name="Karaoz U."/>
            <person name="Brodie E.L."/>
            <person name="Williams K.H."/>
            <person name="Hubbard S.S."/>
            <person name="Banfield J.F."/>
        </authorList>
    </citation>
    <scope>NUCLEOTIDE SEQUENCE [LARGE SCALE GENOMIC DNA]</scope>
</reference>
<dbReference type="InterPro" id="IPR007221">
    <property type="entry name" value="MreC"/>
</dbReference>
<evidence type="ECO:0000256" key="2">
    <source>
        <dbReference type="ARBA" id="ARBA00013855"/>
    </source>
</evidence>
<dbReference type="EMBL" id="MFSR01000050">
    <property type="protein sequence ID" value="OGI39060.1"/>
    <property type="molecule type" value="Genomic_DNA"/>
</dbReference>
<dbReference type="InterPro" id="IPR042175">
    <property type="entry name" value="Cell/Rod_MreC_2"/>
</dbReference>
<evidence type="ECO:0000313" key="9">
    <source>
        <dbReference type="Proteomes" id="UP000179334"/>
    </source>
</evidence>
<gene>
    <name evidence="8" type="ORF">A2V91_05190</name>
</gene>
<evidence type="ECO:0000256" key="4">
    <source>
        <dbReference type="ARBA" id="ARBA00032089"/>
    </source>
</evidence>
<dbReference type="InterPro" id="IPR055342">
    <property type="entry name" value="MreC_beta-barrel_core"/>
</dbReference>